<dbReference type="EMBL" id="OC003638">
    <property type="protein sequence ID" value="CAD7263532.1"/>
    <property type="molecule type" value="Genomic_DNA"/>
</dbReference>
<sequence>MRVLVVKPENQLSEPNRTQKPCLQTPYPYDSHWPTPLYSLSSHLIESTSRQPQLEYPVQSSLPPEQHKVFVQATELDIMSIPGQFIRVATKSEIWYIPMEANIDLSKISPTLFLDFTAQSLTYLLRPCKEAGLIEEIINAGNGAIVNEVGLYTITLMSPDEDYDGDEEVFSTKYIEDCARKNKQLNLNNYRRSIPKFAWRESGKHLGKTTLTTPDQDSNINLSVLGSLFYSESSTLDHAATKAGQDAPILITLQQFLKPLTPEVCGVVVHISTLPGQFLKYQAMILLEAKCSKILPFTGIPDALACWYQVDGGRPSCLASSSLMDLSPPLL</sequence>
<name>A0A7R9G1K9_TIMSH</name>
<proteinExistence type="predicted"/>
<organism evidence="1">
    <name type="scientific">Timema shepardi</name>
    <name type="common">Walking stick</name>
    <dbReference type="NCBI Taxonomy" id="629360"/>
    <lineage>
        <taxon>Eukaryota</taxon>
        <taxon>Metazoa</taxon>
        <taxon>Ecdysozoa</taxon>
        <taxon>Arthropoda</taxon>
        <taxon>Hexapoda</taxon>
        <taxon>Insecta</taxon>
        <taxon>Pterygota</taxon>
        <taxon>Neoptera</taxon>
        <taxon>Polyneoptera</taxon>
        <taxon>Phasmatodea</taxon>
        <taxon>Timematodea</taxon>
        <taxon>Timematoidea</taxon>
        <taxon>Timematidae</taxon>
        <taxon>Timema</taxon>
    </lineage>
</organism>
<gene>
    <name evidence="1" type="ORF">TSIB3V08_LOCUS7607</name>
</gene>
<accession>A0A7R9G1K9</accession>
<reference evidence="1" key="1">
    <citation type="submission" date="2020-11" db="EMBL/GenBank/DDBJ databases">
        <authorList>
            <person name="Tran Van P."/>
        </authorList>
    </citation>
    <scope>NUCLEOTIDE SEQUENCE</scope>
</reference>
<dbReference type="AlphaFoldDB" id="A0A7R9G1K9"/>
<evidence type="ECO:0000313" key="1">
    <source>
        <dbReference type="EMBL" id="CAD7263532.1"/>
    </source>
</evidence>
<protein>
    <submittedName>
        <fullName evidence="1">Uncharacterized protein</fullName>
    </submittedName>
</protein>